<evidence type="ECO:0000256" key="5">
    <source>
        <dbReference type="ARBA" id="ARBA00023273"/>
    </source>
</evidence>
<accession>A0A9P9YF60</accession>
<dbReference type="InterPro" id="IPR033253">
    <property type="entry name" value="CFAP45"/>
</dbReference>
<keyword evidence="4" id="KW-0969">Cilium</keyword>
<feature type="coiled-coil region" evidence="8">
    <location>
        <begin position="35"/>
        <end position="63"/>
    </location>
</feature>
<dbReference type="PANTHER" id="PTHR15504">
    <property type="entry name" value="NASOPHARYNGEAL EPITHELIUM SPECIFIC PROTEIN 1"/>
    <property type="match status" value="1"/>
</dbReference>
<dbReference type="GO" id="GO:0031514">
    <property type="term" value="C:motile cilium"/>
    <property type="evidence" value="ECO:0007669"/>
    <property type="project" value="UniProtKB-SubCell"/>
</dbReference>
<dbReference type="Pfam" id="PF13868">
    <property type="entry name" value="TPH"/>
    <property type="match status" value="1"/>
</dbReference>
<name>A0A9P9YF60_9MUSC</name>
<keyword evidence="5" id="KW-0966">Cell projection</keyword>
<gene>
    <name evidence="10" type="ORF">M5D96_011787</name>
</gene>
<evidence type="ECO:0000256" key="7">
    <source>
        <dbReference type="ARBA" id="ARBA00034142"/>
    </source>
</evidence>
<dbReference type="Proteomes" id="UP001059596">
    <property type="component" value="Unassembled WGS sequence"/>
</dbReference>
<keyword evidence="11" id="KW-1185">Reference proteome</keyword>
<dbReference type="AlphaFoldDB" id="A0A9P9YF60"/>
<evidence type="ECO:0000259" key="9">
    <source>
        <dbReference type="Pfam" id="PF13868"/>
    </source>
</evidence>
<dbReference type="PANTHER" id="PTHR15504:SF0">
    <property type="entry name" value="CILIA- AND FLAGELLA-ASSOCIATED PROTEIN 45"/>
    <property type="match status" value="1"/>
</dbReference>
<evidence type="ECO:0000256" key="8">
    <source>
        <dbReference type="SAM" id="Coils"/>
    </source>
</evidence>
<comment type="subcellular location">
    <subcellularLocation>
        <location evidence="1">Cell projection</location>
        <location evidence="1">Cilium</location>
        <location evidence="1">Flagellum</location>
    </subcellularLocation>
</comment>
<proteinExistence type="inferred from homology"/>
<sequence>MIQYRQKHEEQMKREADELAIKKACLRTSVSCQIEEREKARRRELEEQHLAIERERAAEAQRQKEIDTVITVKLDDLQRRGCLPNLAVRSLKGRVANAGNRNKLGFELS</sequence>
<evidence type="ECO:0000256" key="1">
    <source>
        <dbReference type="ARBA" id="ARBA00004230"/>
    </source>
</evidence>
<evidence type="ECO:0000256" key="2">
    <source>
        <dbReference type="ARBA" id="ARBA00022846"/>
    </source>
</evidence>
<evidence type="ECO:0000256" key="4">
    <source>
        <dbReference type="ARBA" id="ARBA00023069"/>
    </source>
</evidence>
<evidence type="ECO:0000313" key="11">
    <source>
        <dbReference type="Proteomes" id="UP001059596"/>
    </source>
</evidence>
<protein>
    <recommendedName>
        <fullName evidence="7">Cilia- and flagella-associated protein 45</fullName>
    </recommendedName>
</protein>
<dbReference type="EMBL" id="JAMKOV010000037">
    <property type="protein sequence ID" value="KAI8035444.1"/>
    <property type="molecule type" value="Genomic_DNA"/>
</dbReference>
<evidence type="ECO:0000256" key="6">
    <source>
        <dbReference type="ARBA" id="ARBA00034116"/>
    </source>
</evidence>
<keyword evidence="3 8" id="KW-0175">Coiled coil</keyword>
<evidence type="ECO:0000313" key="10">
    <source>
        <dbReference type="EMBL" id="KAI8035444.1"/>
    </source>
</evidence>
<evidence type="ECO:0000256" key="3">
    <source>
        <dbReference type="ARBA" id="ARBA00023054"/>
    </source>
</evidence>
<comment type="similarity">
    <text evidence="6">Belongs to the CFAP45 family.</text>
</comment>
<reference evidence="10" key="1">
    <citation type="journal article" date="2023" name="Genome Biol. Evol.">
        <title>Long-read-based Genome Assembly of Drosophila gunungcola Reveals Fewer Chemosensory Genes in Flower-breeding Species.</title>
        <authorList>
            <person name="Negi A."/>
            <person name="Liao B.Y."/>
            <person name="Yeh S.D."/>
        </authorList>
    </citation>
    <scope>NUCLEOTIDE SEQUENCE</scope>
    <source>
        <strain evidence="10">Sukarami</strain>
    </source>
</reference>
<feature type="domain" description="Trichohyalin-plectin-homology" evidence="9">
    <location>
        <begin position="1"/>
        <end position="84"/>
    </location>
</feature>
<organism evidence="10 11">
    <name type="scientific">Drosophila gunungcola</name>
    <name type="common">fruit fly</name>
    <dbReference type="NCBI Taxonomy" id="103775"/>
    <lineage>
        <taxon>Eukaryota</taxon>
        <taxon>Metazoa</taxon>
        <taxon>Ecdysozoa</taxon>
        <taxon>Arthropoda</taxon>
        <taxon>Hexapoda</taxon>
        <taxon>Insecta</taxon>
        <taxon>Pterygota</taxon>
        <taxon>Neoptera</taxon>
        <taxon>Endopterygota</taxon>
        <taxon>Diptera</taxon>
        <taxon>Brachycera</taxon>
        <taxon>Muscomorpha</taxon>
        <taxon>Ephydroidea</taxon>
        <taxon>Drosophilidae</taxon>
        <taxon>Drosophila</taxon>
        <taxon>Sophophora</taxon>
    </lineage>
</organism>
<dbReference type="InterPro" id="IPR043597">
    <property type="entry name" value="TPH_dom"/>
</dbReference>
<keyword evidence="2" id="KW-0282">Flagellum</keyword>
<comment type="caution">
    <text evidence="10">The sequence shown here is derived from an EMBL/GenBank/DDBJ whole genome shotgun (WGS) entry which is preliminary data.</text>
</comment>